<dbReference type="PANTHER" id="PTHR33985:SF21">
    <property type="entry name" value="FASCICLIN-LIKE ARABINOGALACTAN PROTEIN 20-RELATED"/>
    <property type="match status" value="1"/>
</dbReference>
<evidence type="ECO:0000313" key="4">
    <source>
        <dbReference type="Proteomes" id="UP001642360"/>
    </source>
</evidence>
<dbReference type="Gene3D" id="2.30.180.10">
    <property type="entry name" value="FAS1 domain"/>
    <property type="match status" value="2"/>
</dbReference>
<dbReference type="SUPFAM" id="SSF82153">
    <property type="entry name" value="FAS1 domain"/>
    <property type="match status" value="2"/>
</dbReference>
<accession>A0ABC8S0W4</accession>
<dbReference type="Proteomes" id="UP001642360">
    <property type="component" value="Unassembled WGS sequence"/>
</dbReference>
<gene>
    <name evidence="3" type="ORF">ILEXP_LOCUS18000</name>
</gene>
<feature type="domain" description="FAS1" evidence="2">
    <location>
        <begin position="295"/>
        <end position="381"/>
    </location>
</feature>
<name>A0ABC8S0W4_9AQUA</name>
<evidence type="ECO:0000259" key="2">
    <source>
        <dbReference type="SMART" id="SM00554"/>
    </source>
</evidence>
<proteinExistence type="inferred from homology"/>
<evidence type="ECO:0000313" key="3">
    <source>
        <dbReference type="EMBL" id="CAK9149906.1"/>
    </source>
</evidence>
<dbReference type="SMART" id="SM00554">
    <property type="entry name" value="FAS1"/>
    <property type="match status" value="2"/>
</dbReference>
<dbReference type="AlphaFoldDB" id="A0ABC8S0W4"/>
<evidence type="ECO:0000256" key="1">
    <source>
        <dbReference type="ARBA" id="ARBA00007843"/>
    </source>
</evidence>
<keyword evidence="4" id="KW-1185">Reference proteome</keyword>
<feature type="domain" description="FAS1" evidence="2">
    <location>
        <begin position="137"/>
        <end position="231"/>
    </location>
</feature>
<comment type="similarity">
    <text evidence="1">Belongs to the fasciclin-like AGP family.</text>
</comment>
<dbReference type="Pfam" id="PF02469">
    <property type="entry name" value="Fasciclin"/>
    <property type="match status" value="1"/>
</dbReference>
<dbReference type="EMBL" id="CAUOFW020001957">
    <property type="protein sequence ID" value="CAK9149906.1"/>
    <property type="molecule type" value="Genomic_DNA"/>
</dbReference>
<dbReference type="InterPro" id="IPR000782">
    <property type="entry name" value="FAS1_domain"/>
</dbReference>
<dbReference type="InterPro" id="IPR052806">
    <property type="entry name" value="Fasciclin-like_AGP"/>
</dbReference>
<protein>
    <recommendedName>
        <fullName evidence="2">FAS1 domain-containing protein</fullName>
    </recommendedName>
</protein>
<dbReference type="InterPro" id="IPR036378">
    <property type="entry name" value="FAS1_dom_sf"/>
</dbReference>
<organism evidence="3 4">
    <name type="scientific">Ilex paraguariensis</name>
    <name type="common">yerba mate</name>
    <dbReference type="NCBI Taxonomy" id="185542"/>
    <lineage>
        <taxon>Eukaryota</taxon>
        <taxon>Viridiplantae</taxon>
        <taxon>Streptophyta</taxon>
        <taxon>Embryophyta</taxon>
        <taxon>Tracheophyta</taxon>
        <taxon>Spermatophyta</taxon>
        <taxon>Magnoliopsida</taxon>
        <taxon>eudicotyledons</taxon>
        <taxon>Gunneridae</taxon>
        <taxon>Pentapetalae</taxon>
        <taxon>asterids</taxon>
        <taxon>campanulids</taxon>
        <taxon>Aquifoliales</taxon>
        <taxon>Aquifoliaceae</taxon>
        <taxon>Ilex</taxon>
    </lineage>
</organism>
<comment type="caution">
    <text evidence="3">The sequence shown here is derived from an EMBL/GenBank/DDBJ whole genome shotgun (WGS) entry which is preliminary data.</text>
</comment>
<reference evidence="3 4" key="1">
    <citation type="submission" date="2024-02" db="EMBL/GenBank/DDBJ databases">
        <authorList>
            <person name="Vignale AGUSTIN F."/>
            <person name="Sosa J E."/>
            <person name="Modenutti C."/>
        </authorList>
    </citation>
    <scope>NUCLEOTIDE SEQUENCE [LARGE SCALE GENOMIC DNA]</scope>
</reference>
<dbReference type="PANTHER" id="PTHR33985">
    <property type="entry name" value="OS02G0491300 PROTEIN-RELATED"/>
    <property type="match status" value="1"/>
</dbReference>
<sequence length="383" mass="42407">MDLEEHSLGEGLVSKRWLQHLGLPLHLDGVKVNCDGAFSATRKRDPEGCSCGHRIVPVTYFLLENEIQEKAPNNSAMATFNIPSFIIFFSLFSFAFLSPGNTLNAAMGTLSDSGHLSMALTLQLVSQTLLLRSPTATIFAPSDAAFVHIGQPSLNQLQCHISPVHFPTKNLKALPYGSTIPTLLPNHSLIVTSWPSDSQLSINNVKINEPAMYDNNQSLIGHGVAEFFASSLRLSLNLHPVPSPSSIAEPNYPILSKRLAYYGRASGLLRSRGYTRMATFLNMQLAGSSNGTKLTIFAPIDREIDEYVKNNFSDYSVVFRRHVVPDWITWRDLVAVDDGKTLQTCLERFNIEVKKSGDNLEVNGLPVIFPDMYNSEWLLVRGL</sequence>